<gene>
    <name evidence="4" type="ORF">BRADI_1g48020v3</name>
</gene>
<dbReference type="InterPro" id="IPR000719">
    <property type="entry name" value="Prot_kinase_dom"/>
</dbReference>
<dbReference type="STRING" id="15368.I1H0K9"/>
<dbReference type="InterPro" id="IPR011009">
    <property type="entry name" value="Kinase-like_dom_sf"/>
</dbReference>
<protein>
    <recommendedName>
        <fullName evidence="3">Protein kinase domain-containing protein</fullName>
    </recommendedName>
</protein>
<reference evidence="4" key="2">
    <citation type="submission" date="2017-06" db="EMBL/GenBank/DDBJ databases">
        <title>WGS assembly of Brachypodium distachyon.</title>
        <authorList>
            <consortium name="The International Brachypodium Initiative"/>
            <person name="Lucas S."/>
            <person name="Harmon-Smith M."/>
            <person name="Lail K."/>
            <person name="Tice H."/>
            <person name="Grimwood J."/>
            <person name="Bruce D."/>
            <person name="Barry K."/>
            <person name="Shu S."/>
            <person name="Lindquist E."/>
            <person name="Wang M."/>
            <person name="Pitluck S."/>
            <person name="Vogel J.P."/>
            <person name="Garvin D.F."/>
            <person name="Mockler T.C."/>
            <person name="Schmutz J."/>
            <person name="Rokhsar D."/>
            <person name="Bevan M.W."/>
        </authorList>
    </citation>
    <scope>NUCLEOTIDE SEQUENCE</scope>
    <source>
        <strain evidence="4">Bd21</strain>
    </source>
</reference>
<sequence>MVADFGLALLLSPAHAVARLEGYTTPEQRTGPPRLSQEADVYGFGVLILEALTDKVPAAQEDDGRNEQRTEPASKTDRLSQSK</sequence>
<dbReference type="AlphaFoldDB" id="I1H0K9"/>
<evidence type="ECO:0000256" key="2">
    <source>
        <dbReference type="SAM" id="SignalP"/>
    </source>
</evidence>
<evidence type="ECO:0000256" key="1">
    <source>
        <dbReference type="SAM" id="MobiDB-lite"/>
    </source>
</evidence>
<evidence type="ECO:0000313" key="4">
    <source>
        <dbReference type="EMBL" id="KQK19392.1"/>
    </source>
</evidence>
<feature type="region of interest" description="Disordered" evidence="1">
    <location>
        <begin position="57"/>
        <end position="83"/>
    </location>
</feature>
<evidence type="ECO:0000259" key="3">
    <source>
        <dbReference type="PROSITE" id="PS50011"/>
    </source>
</evidence>
<dbReference type="GO" id="GO:0004672">
    <property type="term" value="F:protein kinase activity"/>
    <property type="evidence" value="ECO:0007669"/>
    <property type="project" value="InterPro"/>
</dbReference>
<dbReference type="Gene3D" id="1.10.510.10">
    <property type="entry name" value="Transferase(Phosphotransferase) domain 1"/>
    <property type="match status" value="1"/>
</dbReference>
<evidence type="ECO:0000313" key="6">
    <source>
        <dbReference type="Proteomes" id="UP000008810"/>
    </source>
</evidence>
<dbReference type="GO" id="GO:0005524">
    <property type="term" value="F:ATP binding"/>
    <property type="evidence" value="ECO:0007669"/>
    <property type="project" value="InterPro"/>
</dbReference>
<accession>I1H0K9</accession>
<feature type="signal peptide" evidence="2">
    <location>
        <begin position="1"/>
        <end position="16"/>
    </location>
</feature>
<feature type="chain" id="PRO_5014094240" description="Protein kinase domain-containing protein" evidence="2">
    <location>
        <begin position="17"/>
        <end position="83"/>
    </location>
</feature>
<feature type="compositionally biased region" description="Basic and acidic residues" evidence="1">
    <location>
        <begin position="62"/>
        <end position="83"/>
    </location>
</feature>
<dbReference type="SUPFAM" id="SSF56112">
    <property type="entry name" value="Protein kinase-like (PK-like)"/>
    <property type="match status" value="1"/>
</dbReference>
<keyword evidence="2" id="KW-0732">Signal</keyword>
<dbReference type="PROSITE" id="PS50011">
    <property type="entry name" value="PROTEIN_KINASE_DOM"/>
    <property type="match status" value="1"/>
</dbReference>
<dbReference type="Proteomes" id="UP000008810">
    <property type="component" value="Chromosome 1"/>
</dbReference>
<dbReference type="EnsemblPlants" id="KQK19392">
    <property type="protein sequence ID" value="KQK19392"/>
    <property type="gene ID" value="BRADI_1g48020v3"/>
</dbReference>
<evidence type="ECO:0000313" key="5">
    <source>
        <dbReference type="EnsemblPlants" id="KQK19392"/>
    </source>
</evidence>
<dbReference type="OrthoDB" id="633138at2759"/>
<dbReference type="EMBL" id="CM000880">
    <property type="protein sequence ID" value="KQK19392.1"/>
    <property type="molecule type" value="Genomic_DNA"/>
</dbReference>
<dbReference type="HOGENOM" id="CLU_2545744_0_0_1"/>
<proteinExistence type="predicted"/>
<keyword evidence="6" id="KW-1185">Reference proteome</keyword>
<name>I1H0K9_BRADI</name>
<feature type="domain" description="Protein kinase" evidence="3">
    <location>
        <begin position="1"/>
        <end position="83"/>
    </location>
</feature>
<reference evidence="5" key="3">
    <citation type="submission" date="2018-08" db="UniProtKB">
        <authorList>
            <consortium name="EnsemblPlants"/>
        </authorList>
    </citation>
    <scope>IDENTIFICATION</scope>
    <source>
        <strain evidence="5">cv. Bd21</strain>
    </source>
</reference>
<dbReference type="Gramene" id="KQK19392">
    <property type="protein sequence ID" value="KQK19392"/>
    <property type="gene ID" value="BRADI_1g48020v3"/>
</dbReference>
<organism evidence="5">
    <name type="scientific">Brachypodium distachyon</name>
    <name type="common">Purple false brome</name>
    <name type="synonym">Trachynia distachya</name>
    <dbReference type="NCBI Taxonomy" id="15368"/>
    <lineage>
        <taxon>Eukaryota</taxon>
        <taxon>Viridiplantae</taxon>
        <taxon>Streptophyta</taxon>
        <taxon>Embryophyta</taxon>
        <taxon>Tracheophyta</taxon>
        <taxon>Spermatophyta</taxon>
        <taxon>Magnoliopsida</taxon>
        <taxon>Liliopsida</taxon>
        <taxon>Poales</taxon>
        <taxon>Poaceae</taxon>
        <taxon>BOP clade</taxon>
        <taxon>Pooideae</taxon>
        <taxon>Stipodae</taxon>
        <taxon>Brachypodieae</taxon>
        <taxon>Brachypodium</taxon>
    </lineage>
</organism>
<reference evidence="4 5" key="1">
    <citation type="journal article" date="2010" name="Nature">
        <title>Genome sequencing and analysis of the model grass Brachypodium distachyon.</title>
        <authorList>
            <consortium name="International Brachypodium Initiative"/>
        </authorList>
    </citation>
    <scope>NUCLEOTIDE SEQUENCE [LARGE SCALE GENOMIC DNA]</scope>
    <source>
        <strain evidence="4 5">Bd21</strain>
    </source>
</reference>
<dbReference type="InParanoid" id="I1H0K9"/>